<proteinExistence type="predicted"/>
<organism evidence="1 2">
    <name type="scientific">Nephila pilipes</name>
    <name type="common">Giant wood spider</name>
    <name type="synonym">Nephila maculata</name>
    <dbReference type="NCBI Taxonomy" id="299642"/>
    <lineage>
        <taxon>Eukaryota</taxon>
        <taxon>Metazoa</taxon>
        <taxon>Ecdysozoa</taxon>
        <taxon>Arthropoda</taxon>
        <taxon>Chelicerata</taxon>
        <taxon>Arachnida</taxon>
        <taxon>Araneae</taxon>
        <taxon>Araneomorphae</taxon>
        <taxon>Entelegynae</taxon>
        <taxon>Araneoidea</taxon>
        <taxon>Nephilidae</taxon>
        <taxon>Nephila</taxon>
    </lineage>
</organism>
<gene>
    <name evidence="1" type="ORF">NPIL_523891</name>
</gene>
<sequence>MLYFLSQTPGLWFHNVNAEPHIIRLTYCLSLYSSINFLTKVITISFPNPISLSFEEQVSQTTLGSRQFNSPIGICTSCNSAGKDPPNLGANAQLDNSLYQDQR</sequence>
<dbReference type="EMBL" id="BMAW01126945">
    <property type="protein sequence ID" value="GFU18986.1"/>
    <property type="molecule type" value="Genomic_DNA"/>
</dbReference>
<reference evidence="1" key="1">
    <citation type="submission" date="2020-08" db="EMBL/GenBank/DDBJ databases">
        <title>Multicomponent nature underlies the extraordinary mechanical properties of spider dragline silk.</title>
        <authorList>
            <person name="Kono N."/>
            <person name="Nakamura H."/>
            <person name="Mori M."/>
            <person name="Yoshida Y."/>
            <person name="Ohtoshi R."/>
            <person name="Malay A.D."/>
            <person name="Moran D.A.P."/>
            <person name="Tomita M."/>
            <person name="Numata K."/>
            <person name="Arakawa K."/>
        </authorList>
    </citation>
    <scope>NUCLEOTIDE SEQUENCE</scope>
</reference>
<evidence type="ECO:0000313" key="1">
    <source>
        <dbReference type="EMBL" id="GFU18986.1"/>
    </source>
</evidence>
<name>A0A8X6QD93_NEPPI</name>
<comment type="caution">
    <text evidence="1">The sequence shown here is derived from an EMBL/GenBank/DDBJ whole genome shotgun (WGS) entry which is preliminary data.</text>
</comment>
<dbReference type="Proteomes" id="UP000887013">
    <property type="component" value="Unassembled WGS sequence"/>
</dbReference>
<dbReference type="AlphaFoldDB" id="A0A8X6QD93"/>
<evidence type="ECO:0000313" key="2">
    <source>
        <dbReference type="Proteomes" id="UP000887013"/>
    </source>
</evidence>
<protein>
    <submittedName>
        <fullName evidence="1">Uncharacterized protein</fullName>
    </submittedName>
</protein>
<accession>A0A8X6QD93</accession>
<keyword evidence="2" id="KW-1185">Reference proteome</keyword>